<reference evidence="1 2" key="1">
    <citation type="submission" date="2023-01" db="EMBL/GenBank/DDBJ databases">
        <title>Cultivation and genomic characterization of new, ubiquitous marine nitrite-oxidizing bacteria from the Nitrospirales.</title>
        <authorList>
            <person name="Mueller A.J."/>
            <person name="Daebeler A."/>
            <person name="Herbold C.W."/>
            <person name="Kirkegaard R.H."/>
            <person name="Daims H."/>
        </authorList>
    </citation>
    <scope>NUCLEOTIDE SEQUENCE [LARGE SCALE GENOMIC DNA]</scope>
    <source>
        <strain evidence="1 2">DK</strain>
    </source>
</reference>
<dbReference type="RefSeq" id="WP_312748405.1">
    <property type="nucleotide sequence ID" value="NZ_CP116968.1"/>
</dbReference>
<dbReference type="KEGG" id="nneo:PQG83_08175"/>
<evidence type="ECO:0000313" key="2">
    <source>
        <dbReference type="Proteomes" id="UP001302494"/>
    </source>
</evidence>
<evidence type="ECO:0000313" key="1">
    <source>
        <dbReference type="EMBL" id="WNM63717.1"/>
    </source>
</evidence>
<protein>
    <submittedName>
        <fullName evidence="1">Uncharacterized protein</fullName>
    </submittedName>
</protein>
<dbReference type="AlphaFoldDB" id="A0AA96JX98"/>
<proteinExistence type="predicted"/>
<sequence length="78" mass="9143">MLVSLGRDIQFDAAERHTRLLLQNNRIPGPRLHDFRLTAITIRQRGWIDHLTLLRIPGHETMANLTRFNSYRAPDLQL</sequence>
<keyword evidence="2" id="KW-1185">Reference proteome</keyword>
<accession>A0AA96JX98</accession>
<dbReference type="EMBL" id="CP116968">
    <property type="protein sequence ID" value="WNM63717.1"/>
    <property type="molecule type" value="Genomic_DNA"/>
</dbReference>
<dbReference type="Proteomes" id="UP001302494">
    <property type="component" value="Chromosome"/>
</dbReference>
<organism evidence="1 2">
    <name type="scientific">Candidatus Nitrospira neomarina</name>
    <dbReference type="NCBI Taxonomy" id="3020899"/>
    <lineage>
        <taxon>Bacteria</taxon>
        <taxon>Pseudomonadati</taxon>
        <taxon>Nitrospirota</taxon>
        <taxon>Nitrospiria</taxon>
        <taxon>Nitrospirales</taxon>
        <taxon>Nitrospiraceae</taxon>
        <taxon>Nitrospira</taxon>
    </lineage>
</organism>
<name>A0AA96JX98_9BACT</name>
<gene>
    <name evidence="1" type="ORF">PQG83_08175</name>
</gene>